<accession>A0ABD2NJM2</accession>
<evidence type="ECO:0000313" key="3">
    <source>
        <dbReference type="Proteomes" id="UP001516400"/>
    </source>
</evidence>
<feature type="compositionally biased region" description="Basic and acidic residues" evidence="1">
    <location>
        <begin position="167"/>
        <end position="178"/>
    </location>
</feature>
<name>A0ABD2NJM2_9CUCU</name>
<dbReference type="Proteomes" id="UP001516400">
    <property type="component" value="Unassembled WGS sequence"/>
</dbReference>
<sequence>MQERIVEYTVQILQQETETKNIREGITQLRLEAKTSIGKTSIRKTVKESSTESLGTQTEKAISVSNMSAQAEVMTCDKQVEICSETTFLLINVLLYITQSVCEQCEVVKLVKENNISKKCCVSDRKDLENFDKSSEKIYSVLKLKDITYVCFDIEATTENKGKTIGDESIKQKDGEKNSKKKKPPSLDNKNFGDTSKRCPEDLVLDFDGECIDPF</sequence>
<evidence type="ECO:0000313" key="2">
    <source>
        <dbReference type="EMBL" id="KAL3278799.1"/>
    </source>
</evidence>
<dbReference type="AlphaFoldDB" id="A0ABD2NJM2"/>
<reference evidence="2 3" key="1">
    <citation type="journal article" date="2021" name="BMC Biol.">
        <title>Horizontally acquired antibacterial genes associated with adaptive radiation of ladybird beetles.</title>
        <authorList>
            <person name="Li H.S."/>
            <person name="Tang X.F."/>
            <person name="Huang Y.H."/>
            <person name="Xu Z.Y."/>
            <person name="Chen M.L."/>
            <person name="Du X.Y."/>
            <person name="Qiu B.Y."/>
            <person name="Chen P.T."/>
            <person name="Zhang W."/>
            <person name="Slipinski A."/>
            <person name="Escalona H.E."/>
            <person name="Waterhouse R.M."/>
            <person name="Zwick A."/>
            <person name="Pang H."/>
        </authorList>
    </citation>
    <scope>NUCLEOTIDE SEQUENCE [LARGE SCALE GENOMIC DNA]</scope>
    <source>
        <strain evidence="2">SYSU2018</strain>
    </source>
</reference>
<gene>
    <name evidence="2" type="ORF">HHI36_016322</name>
</gene>
<proteinExistence type="predicted"/>
<evidence type="ECO:0000256" key="1">
    <source>
        <dbReference type="SAM" id="MobiDB-lite"/>
    </source>
</evidence>
<comment type="caution">
    <text evidence="2">The sequence shown here is derived from an EMBL/GenBank/DDBJ whole genome shotgun (WGS) entry which is preliminary data.</text>
</comment>
<feature type="region of interest" description="Disordered" evidence="1">
    <location>
        <begin position="167"/>
        <end position="199"/>
    </location>
</feature>
<keyword evidence="3" id="KW-1185">Reference proteome</keyword>
<organism evidence="2 3">
    <name type="scientific">Cryptolaemus montrouzieri</name>
    <dbReference type="NCBI Taxonomy" id="559131"/>
    <lineage>
        <taxon>Eukaryota</taxon>
        <taxon>Metazoa</taxon>
        <taxon>Ecdysozoa</taxon>
        <taxon>Arthropoda</taxon>
        <taxon>Hexapoda</taxon>
        <taxon>Insecta</taxon>
        <taxon>Pterygota</taxon>
        <taxon>Neoptera</taxon>
        <taxon>Endopterygota</taxon>
        <taxon>Coleoptera</taxon>
        <taxon>Polyphaga</taxon>
        <taxon>Cucujiformia</taxon>
        <taxon>Coccinelloidea</taxon>
        <taxon>Coccinellidae</taxon>
        <taxon>Scymninae</taxon>
        <taxon>Scymnini</taxon>
        <taxon>Cryptolaemus</taxon>
    </lineage>
</organism>
<protein>
    <submittedName>
        <fullName evidence="2">Uncharacterized protein</fullName>
    </submittedName>
</protein>
<dbReference type="EMBL" id="JABFTP020000124">
    <property type="protein sequence ID" value="KAL3278799.1"/>
    <property type="molecule type" value="Genomic_DNA"/>
</dbReference>